<sequence>MSVNLIEKFKVPAQLVTTLTLIIIAVSVSPFFAGVEIGKHTIPAIIKTDSWFIKILSLSIIPIWLYTFFYPHFDKNSKKGQSPNHQKSNSSVSPNSKYAMQSTRNIVLNEVERCGLNIERLDVKHGFESSDLVKRLHILNPGEHEEKIEEIVLVAMETAFTSKYLEMKEDEKLVNPKLLNITSHDQAKCWDFYFSRCLANIGISDISNLNVLDVGVGNAEASKAIWKNVRSLIGVDVSEKSLARAKSNLPNIETCKSSANNLNKIESSTIDLYVSLRTYQSSLFDIKPALHEAYRVLTRGGVIVITIPVLFLKKDGNGEIKGTLRGLIESGSNEPTLEYAYKVVNNIMWKMDVLNYRKITKHEDSPYEIIITAEK</sequence>
<keyword evidence="3" id="KW-0808">Transferase</keyword>
<dbReference type="PANTHER" id="PTHR44942">
    <property type="entry name" value="METHYLTRANSF_11 DOMAIN-CONTAINING PROTEIN"/>
    <property type="match status" value="1"/>
</dbReference>
<evidence type="ECO:0000313" key="7">
    <source>
        <dbReference type="EMBL" id="GAA4890363.1"/>
    </source>
</evidence>
<evidence type="ECO:0000256" key="4">
    <source>
        <dbReference type="SAM" id="MobiDB-lite"/>
    </source>
</evidence>
<evidence type="ECO:0000256" key="2">
    <source>
        <dbReference type="ARBA" id="ARBA00022603"/>
    </source>
</evidence>
<dbReference type="SUPFAM" id="SSF53335">
    <property type="entry name" value="S-adenosyl-L-methionine-dependent methyltransferases"/>
    <property type="match status" value="1"/>
</dbReference>
<feature type="compositionally biased region" description="Polar residues" evidence="4">
    <location>
        <begin position="79"/>
        <end position="98"/>
    </location>
</feature>
<evidence type="ECO:0000313" key="8">
    <source>
        <dbReference type="Proteomes" id="UP001499988"/>
    </source>
</evidence>
<protein>
    <recommendedName>
        <fullName evidence="6">Methyltransferase type 11 domain-containing protein</fullName>
    </recommendedName>
</protein>
<keyword evidence="5" id="KW-1133">Transmembrane helix</keyword>
<dbReference type="Gene3D" id="3.40.50.150">
    <property type="entry name" value="Vaccinia Virus protein VP39"/>
    <property type="match status" value="1"/>
</dbReference>
<dbReference type="Pfam" id="PF08241">
    <property type="entry name" value="Methyltransf_11"/>
    <property type="match status" value="1"/>
</dbReference>
<accession>A0ABP9F156</accession>
<dbReference type="Proteomes" id="UP001499988">
    <property type="component" value="Unassembled WGS sequence"/>
</dbReference>
<dbReference type="EMBL" id="BAABJZ010000082">
    <property type="protein sequence ID" value="GAA4890363.1"/>
    <property type="molecule type" value="Genomic_DNA"/>
</dbReference>
<keyword evidence="5" id="KW-0812">Transmembrane</keyword>
<reference evidence="8" key="1">
    <citation type="journal article" date="2019" name="Int. J. Syst. Evol. Microbiol.">
        <title>The Global Catalogue of Microorganisms (GCM) 10K type strain sequencing project: providing services to taxonomists for standard genome sequencing and annotation.</title>
        <authorList>
            <consortium name="The Broad Institute Genomics Platform"/>
            <consortium name="The Broad Institute Genome Sequencing Center for Infectious Disease"/>
            <person name="Wu L."/>
            <person name="Ma J."/>
        </authorList>
    </citation>
    <scope>NUCLEOTIDE SEQUENCE [LARGE SCALE GENOMIC DNA]</scope>
    <source>
        <strain evidence="8">JCM 18401</strain>
    </source>
</reference>
<evidence type="ECO:0000259" key="6">
    <source>
        <dbReference type="Pfam" id="PF08241"/>
    </source>
</evidence>
<keyword evidence="5" id="KW-0472">Membrane</keyword>
<evidence type="ECO:0000256" key="5">
    <source>
        <dbReference type="SAM" id="Phobius"/>
    </source>
</evidence>
<dbReference type="InterPro" id="IPR029063">
    <property type="entry name" value="SAM-dependent_MTases_sf"/>
</dbReference>
<comment type="caution">
    <text evidence="7">The sequence shown here is derived from an EMBL/GenBank/DDBJ whole genome shotgun (WGS) entry which is preliminary data.</text>
</comment>
<dbReference type="InterPro" id="IPR013216">
    <property type="entry name" value="Methyltransf_11"/>
</dbReference>
<evidence type="ECO:0000256" key="3">
    <source>
        <dbReference type="ARBA" id="ARBA00022679"/>
    </source>
</evidence>
<organism evidence="7 8">
    <name type="scientific">Ferrimonas pelagia</name>
    <dbReference type="NCBI Taxonomy" id="1177826"/>
    <lineage>
        <taxon>Bacteria</taxon>
        <taxon>Pseudomonadati</taxon>
        <taxon>Pseudomonadota</taxon>
        <taxon>Gammaproteobacteria</taxon>
        <taxon>Alteromonadales</taxon>
        <taxon>Ferrimonadaceae</taxon>
        <taxon>Ferrimonas</taxon>
    </lineage>
</organism>
<feature type="transmembrane region" description="Helical" evidence="5">
    <location>
        <begin position="51"/>
        <end position="69"/>
    </location>
</feature>
<proteinExistence type="inferred from homology"/>
<keyword evidence="2" id="KW-0489">Methyltransferase</keyword>
<feature type="domain" description="Methyltransferase type 11" evidence="6">
    <location>
        <begin position="212"/>
        <end position="305"/>
    </location>
</feature>
<feature type="transmembrane region" description="Helical" evidence="5">
    <location>
        <begin position="12"/>
        <end position="31"/>
    </location>
</feature>
<dbReference type="CDD" id="cd02440">
    <property type="entry name" value="AdoMet_MTases"/>
    <property type="match status" value="1"/>
</dbReference>
<comment type="similarity">
    <text evidence="1">Belongs to the methyltransferase superfamily.</text>
</comment>
<name>A0ABP9F156_9GAMM</name>
<feature type="region of interest" description="Disordered" evidence="4">
    <location>
        <begin position="78"/>
        <end position="98"/>
    </location>
</feature>
<dbReference type="RefSeq" id="WP_345335693.1">
    <property type="nucleotide sequence ID" value="NZ_BAABJZ010000082.1"/>
</dbReference>
<evidence type="ECO:0000256" key="1">
    <source>
        <dbReference type="ARBA" id="ARBA00008361"/>
    </source>
</evidence>
<keyword evidence="8" id="KW-1185">Reference proteome</keyword>
<dbReference type="PANTHER" id="PTHR44942:SF4">
    <property type="entry name" value="METHYLTRANSFERASE TYPE 11 DOMAIN-CONTAINING PROTEIN"/>
    <property type="match status" value="1"/>
</dbReference>
<dbReference type="InterPro" id="IPR051052">
    <property type="entry name" value="Diverse_substrate_MTase"/>
</dbReference>
<gene>
    <name evidence="7" type="ORF">GCM10023333_24530</name>
</gene>